<reference evidence="2" key="2">
    <citation type="journal article" date="2010" name="Stand. Genomic Sci.">
        <title>Complete genome sequence of Thermosphaera aggregans type strain (M11TLT).</title>
        <authorList>
            <person name="Spring S."/>
            <person name="Rachel R."/>
            <person name="Lapidus A."/>
            <person name="Davenport K."/>
            <person name="Tice H."/>
            <person name="Copeland A."/>
            <person name="Cheng J.-F."/>
            <person name="Lucas S."/>
            <person name="Chen F."/>
            <person name="Nolan M."/>
            <person name="Bruce D."/>
            <person name="Goodwin L."/>
            <person name="Pitluck S."/>
            <person name="Ivanova N."/>
            <person name="Mavromatis K."/>
            <person name="Ovchinnikova G."/>
            <person name="Pati A."/>
            <person name="Chen A."/>
            <person name="Palaniappan K."/>
            <person name="Land M."/>
            <person name="Hauser L."/>
            <person name="Chang Y.-J."/>
            <person name="Jeffries C.C."/>
            <person name="Brettin T."/>
            <person name="Detter J.C."/>
            <person name="Tapia R."/>
            <person name="Han C."/>
            <person name="Heimerl T."/>
            <person name="Weikl F."/>
            <person name="Brambilla E."/>
            <person name="Goker M."/>
            <person name="Bristow J."/>
            <person name="Eisen J.A."/>
            <person name="Markowitz V."/>
            <person name="Hugenholtz P."/>
            <person name="Kyrpides N.C."/>
            <person name="Klenk H.-P."/>
        </authorList>
    </citation>
    <scope>NUCLEOTIDE SEQUENCE [LARGE SCALE GENOMIC DNA]</scope>
    <source>
        <strain evidence="2">DSM 11486 / M11TL</strain>
    </source>
</reference>
<proteinExistence type="predicted"/>
<protein>
    <recommendedName>
        <fullName evidence="3">Ferritin-like domain-containing protein</fullName>
    </recommendedName>
</protein>
<evidence type="ECO:0008006" key="3">
    <source>
        <dbReference type="Google" id="ProtNLM"/>
    </source>
</evidence>
<dbReference type="SUPFAM" id="SSF47240">
    <property type="entry name" value="Ferritin-like"/>
    <property type="match status" value="1"/>
</dbReference>
<dbReference type="InterPro" id="IPR009078">
    <property type="entry name" value="Ferritin-like_SF"/>
</dbReference>
<dbReference type="AlphaFoldDB" id="D5U101"/>
<dbReference type="eggNOG" id="arCOG00022">
    <property type="taxonomic scope" value="Archaea"/>
</dbReference>
<sequence>MVRYLKNVNLAGLFKAMSFKEKEYSEKLLSTVEKFKHPVLAAVFSAVGLDSLKHSRLYESLARLAESESPFLSESEFREIEKSIEEHIKVEAEMVRLTKELLDKASDPRMKLILEAIYKDELIHHQLLVSIKDKLAKKEAFTEETMWDAVWKESPWHGTPGG</sequence>
<dbReference type="KEGG" id="tag:Tagg_0527"/>
<evidence type="ECO:0000313" key="1">
    <source>
        <dbReference type="EMBL" id="ADG90801.1"/>
    </source>
</evidence>
<reference evidence="1 2" key="1">
    <citation type="journal article" date="2010" name="Stand. Genomic Sci.">
        <title>Complete genome sequence of Thermosphaera aggregans type strain (M11TL).</title>
        <authorList>
            <person name="Spring S."/>
            <person name="Rachel R."/>
            <person name="Lapidus A."/>
            <person name="Davenport K."/>
            <person name="Tice H."/>
            <person name="Copeland A."/>
            <person name="Cheng J.F."/>
            <person name="Lucas S."/>
            <person name="Chen F."/>
            <person name="Nolan M."/>
            <person name="Bruce D."/>
            <person name="Goodwin L."/>
            <person name="Pitluck S."/>
            <person name="Ivanova N."/>
            <person name="Mavromatis K."/>
            <person name="Ovchinnikova G."/>
            <person name="Pati A."/>
            <person name="Chen A."/>
            <person name="Palaniappan K."/>
            <person name="Land M."/>
            <person name="Hauser L."/>
            <person name="Chang Y.J."/>
            <person name="Jeffries C.C."/>
            <person name="Brettin T."/>
            <person name="Detter J.C."/>
            <person name="Tapia R."/>
            <person name="Han C."/>
            <person name="Heimerl T."/>
            <person name="Weikl F."/>
            <person name="Brambilla E."/>
            <person name="Goker M."/>
            <person name="Bristow J."/>
            <person name="Eisen J.A."/>
            <person name="Markowitz V."/>
            <person name="Hugenholtz P."/>
            <person name="Kyrpides N.C."/>
            <person name="Klenk H.P."/>
        </authorList>
    </citation>
    <scope>NUCLEOTIDE SEQUENCE [LARGE SCALE GENOMIC DNA]</scope>
    <source>
        <strain evidence="2">DSM 11486 / M11TL</strain>
    </source>
</reference>
<dbReference type="STRING" id="633148.Tagg_0527"/>
<evidence type="ECO:0000313" key="2">
    <source>
        <dbReference type="Proteomes" id="UP000002376"/>
    </source>
</evidence>
<organism evidence="1 2">
    <name type="scientific">Thermosphaera aggregans (strain DSM 11486 / M11TL)</name>
    <dbReference type="NCBI Taxonomy" id="633148"/>
    <lineage>
        <taxon>Archaea</taxon>
        <taxon>Thermoproteota</taxon>
        <taxon>Thermoprotei</taxon>
        <taxon>Desulfurococcales</taxon>
        <taxon>Desulfurococcaceae</taxon>
        <taxon>Thermosphaera</taxon>
    </lineage>
</organism>
<gene>
    <name evidence="1" type="ordered locus">Tagg_0527</name>
</gene>
<dbReference type="HOGENOM" id="CLU_140805_0_0_2"/>
<dbReference type="OrthoDB" id="30923at2157"/>
<dbReference type="Proteomes" id="UP000002376">
    <property type="component" value="Chromosome"/>
</dbReference>
<name>D5U101_THEAM</name>
<reference key="3">
    <citation type="submission" date="2010-02" db="EMBL/GenBank/DDBJ databases">
        <title>Complete genome sequence of Thermosphaera aggregans type strain (M11TL).</title>
        <authorList>
            <consortium name="US DOE Joint Genome Institute (JGI-PGF)"/>
            <person name="Spring S."/>
            <person name="Lapidus A."/>
            <person name="Munk C."/>
            <person name="Schroeder M."/>
            <person name="Glavina Del Rio T."/>
            <person name="Tice H."/>
            <person name="Copeland A."/>
            <person name="Cheng J.-F."/>
            <person name="Lucas S."/>
            <person name="Chen F."/>
            <person name="Nolan M."/>
            <person name="Bruce D."/>
            <person name="Goodwin L."/>
            <person name="Pitluck S."/>
            <person name="Ivanova N."/>
            <person name="Mavromatis K."/>
            <person name="Ovchinnikova G."/>
            <person name="Pati A."/>
            <person name="Chen A."/>
            <person name="Palaniappan K."/>
            <person name="Land M."/>
            <person name="Hauser L."/>
            <person name="Chang Y.-J."/>
            <person name="Jeffries C.C."/>
            <person name="Brettin T."/>
            <person name="Detter J.C."/>
            <person name="Tapia R."/>
            <person name="Han C."/>
            <person name="Chain P."/>
            <person name="Heimerl T."/>
            <person name="Weik F."/>
            <person name="Goker M."/>
            <person name="Rachel R."/>
            <person name="Bristow J."/>
            <person name="Eisen J.A."/>
            <person name="Markowitz V."/>
            <person name="Hugenholtz P."/>
            <person name="Kyrpides N.C."/>
            <person name="Klenk H.-P."/>
        </authorList>
    </citation>
    <scope>NUCLEOTIDE SEQUENCE</scope>
    <source>
        <strain>DSM 11486</strain>
    </source>
</reference>
<dbReference type="EMBL" id="CP001939">
    <property type="protein sequence ID" value="ADG90801.1"/>
    <property type="molecule type" value="Genomic_DNA"/>
</dbReference>
<accession>D5U101</accession>
<keyword evidence="2" id="KW-1185">Reference proteome</keyword>